<organism evidence="1 2">
    <name type="scientific">Chromobacterium amazonense</name>
    <dbReference type="NCBI Taxonomy" id="1382803"/>
    <lineage>
        <taxon>Bacteria</taxon>
        <taxon>Pseudomonadati</taxon>
        <taxon>Pseudomonadota</taxon>
        <taxon>Betaproteobacteria</taxon>
        <taxon>Neisseriales</taxon>
        <taxon>Chromobacteriaceae</taxon>
        <taxon>Chromobacterium</taxon>
    </lineage>
</organism>
<dbReference type="Pfam" id="PF25675">
    <property type="entry name" value="Phage_nozzle"/>
    <property type="match status" value="1"/>
</dbReference>
<protein>
    <submittedName>
        <fullName evidence="1">Uncharacterized protein</fullName>
    </submittedName>
</protein>
<accession>A0A2S9X589</accession>
<name>A0A2S9X589_9NEIS</name>
<reference evidence="1 2" key="1">
    <citation type="submission" date="2017-01" db="EMBL/GenBank/DDBJ databases">
        <title>New insights into the genetic diversity of Chromobacterium isolated from tropical freshwater lake.</title>
        <authorList>
            <person name="Santos A.B."/>
            <person name="Nascimento A.M."/>
            <person name="Da Silva P.C."/>
        </authorList>
    </citation>
    <scope>NUCLEOTIDE SEQUENCE [LARGE SCALE GENOMIC DNA]</scope>
    <source>
        <strain evidence="1 2">56AF</strain>
    </source>
</reference>
<evidence type="ECO:0000313" key="1">
    <source>
        <dbReference type="EMBL" id="PRP70845.1"/>
    </source>
</evidence>
<evidence type="ECO:0000313" key="2">
    <source>
        <dbReference type="Proteomes" id="UP000239469"/>
    </source>
</evidence>
<dbReference type="EMBL" id="MTBD01000025">
    <property type="protein sequence ID" value="PRP70845.1"/>
    <property type="molecule type" value="Genomic_DNA"/>
</dbReference>
<comment type="caution">
    <text evidence="1">The sequence shown here is derived from an EMBL/GenBank/DDBJ whole genome shotgun (WGS) entry which is preliminary data.</text>
</comment>
<gene>
    <name evidence="1" type="ORF">BUE93_11270</name>
</gene>
<sequence>MFAFKHKTQKVSDLPKTAPDGYIVEVAGDKTTSADNYWLKYSAENKTWEETVAFGLETTIDKTTMPHALIRQADGTFTFDAVDWDIRKVGDDNSNPIPSFIGNELKDIFFFRNRLGLIADENVILSASGHFFKFWNNSATATTDSDPIDVAVSNNAVSLLEHAVPFNEELLLFSQNAQFLMQSDGVLSPKTIRVDKTTDFINSPLVRPITVGRNSYFVMEKTGTTDVIEFFTSGQNESMDGLPVTSHVNSYIPDNITLLKGSSADNMLILHSHKAPSRLYVYKYLFSDQGRVQSSWSYWDWGSSADIVSLDFVGAYLYLLVKSGAGFFMERLQMNPDIFEYPEQPWKIYVNRLAEFKFEKTETKNVFFDDYTNETVFCIEDVYGLIPKVGQYVLVDDVGDTHVVSWDSQGLVRIFGNYLGRKAWVGELFNFRYTFSRFLIKHQNENGWVTETEGRLQLRRGHVNFDETGPFTVEVQSASSGSKRESNYTGRQLGTVSNKVGKIPIGTGRFNFPIGREAMDAKVTIMNNNPYGCSYIGAGWEGVYSRRTNQI</sequence>
<dbReference type="InterPro" id="IPR058003">
    <property type="entry name" value="Phage_gp12"/>
</dbReference>
<dbReference type="AlphaFoldDB" id="A0A2S9X589"/>
<proteinExistence type="predicted"/>
<dbReference type="Proteomes" id="UP000239469">
    <property type="component" value="Unassembled WGS sequence"/>
</dbReference>